<gene>
    <name evidence="2" type="ORF">Tco_0891535</name>
</gene>
<evidence type="ECO:0000313" key="3">
    <source>
        <dbReference type="Proteomes" id="UP001151760"/>
    </source>
</evidence>
<evidence type="ECO:0000313" key="2">
    <source>
        <dbReference type="EMBL" id="GJT21598.1"/>
    </source>
</evidence>
<comment type="caution">
    <text evidence="2">The sequence shown here is derived from an EMBL/GenBank/DDBJ whole genome shotgun (WGS) entry which is preliminary data.</text>
</comment>
<keyword evidence="3" id="KW-1185">Reference proteome</keyword>
<dbReference type="Proteomes" id="UP001151760">
    <property type="component" value="Unassembled WGS sequence"/>
</dbReference>
<accession>A0ABQ5C6G7</accession>
<feature type="region of interest" description="Disordered" evidence="1">
    <location>
        <begin position="23"/>
        <end position="71"/>
    </location>
</feature>
<reference evidence="2" key="1">
    <citation type="journal article" date="2022" name="Int. J. Mol. Sci.">
        <title>Draft Genome of Tanacetum Coccineum: Genomic Comparison of Closely Related Tanacetum-Family Plants.</title>
        <authorList>
            <person name="Yamashiro T."/>
            <person name="Shiraishi A."/>
            <person name="Nakayama K."/>
            <person name="Satake H."/>
        </authorList>
    </citation>
    <scope>NUCLEOTIDE SEQUENCE</scope>
</reference>
<sequence>MSTPYVIILFDSEDEFEHSFDTVETPALPSNMSMSDDEEELFEKEPMETEQNEYELEPEDDPSEEEPSKDE</sequence>
<dbReference type="EMBL" id="BQNB010013902">
    <property type="protein sequence ID" value="GJT21598.1"/>
    <property type="molecule type" value="Genomic_DNA"/>
</dbReference>
<proteinExistence type="predicted"/>
<reference evidence="2" key="2">
    <citation type="submission" date="2022-01" db="EMBL/GenBank/DDBJ databases">
        <authorList>
            <person name="Yamashiro T."/>
            <person name="Shiraishi A."/>
            <person name="Satake H."/>
            <person name="Nakayama K."/>
        </authorList>
    </citation>
    <scope>NUCLEOTIDE SEQUENCE</scope>
</reference>
<organism evidence="2 3">
    <name type="scientific">Tanacetum coccineum</name>
    <dbReference type="NCBI Taxonomy" id="301880"/>
    <lineage>
        <taxon>Eukaryota</taxon>
        <taxon>Viridiplantae</taxon>
        <taxon>Streptophyta</taxon>
        <taxon>Embryophyta</taxon>
        <taxon>Tracheophyta</taxon>
        <taxon>Spermatophyta</taxon>
        <taxon>Magnoliopsida</taxon>
        <taxon>eudicotyledons</taxon>
        <taxon>Gunneridae</taxon>
        <taxon>Pentapetalae</taxon>
        <taxon>asterids</taxon>
        <taxon>campanulids</taxon>
        <taxon>Asterales</taxon>
        <taxon>Asteraceae</taxon>
        <taxon>Asteroideae</taxon>
        <taxon>Anthemideae</taxon>
        <taxon>Anthemidinae</taxon>
        <taxon>Tanacetum</taxon>
    </lineage>
</organism>
<protein>
    <submittedName>
        <fullName evidence="2">Uncharacterized protein</fullName>
    </submittedName>
</protein>
<feature type="compositionally biased region" description="Acidic residues" evidence="1">
    <location>
        <begin position="35"/>
        <end position="71"/>
    </location>
</feature>
<evidence type="ECO:0000256" key="1">
    <source>
        <dbReference type="SAM" id="MobiDB-lite"/>
    </source>
</evidence>
<name>A0ABQ5C6G7_9ASTR</name>